<sequence>MSEYLTLLKNGGTELASPSIKRETLSGDESGPSTPTLSFPPVTHDGQDIGLDTDMSCVNSSGARPKQTRPSSIKQMKDIKELQTRYESLKMEVEKARLHKDVKNLEHQLQTLKLQAQPSQYDSKLHVQTTTQNGQPLPQAQLNALLAPAGDQDLGSKDQLLPRKGKSRKIENYVWVSAHDLVRDGKQIDIGNGVKFQVGDNRKAMSLNPEQ</sequence>
<accession>A0AAN8JFA7</accession>
<feature type="region of interest" description="Disordered" evidence="2">
    <location>
        <begin position="1"/>
        <end position="52"/>
    </location>
</feature>
<evidence type="ECO:0000256" key="1">
    <source>
        <dbReference type="SAM" id="Coils"/>
    </source>
</evidence>
<name>A0AAN8JFA7_PATCE</name>
<reference evidence="3 4" key="1">
    <citation type="submission" date="2024-01" db="EMBL/GenBank/DDBJ databases">
        <title>The genome of the rayed Mediterranean limpet Patella caerulea (Linnaeus, 1758).</title>
        <authorList>
            <person name="Anh-Thu Weber A."/>
            <person name="Halstead-Nussloch G."/>
        </authorList>
    </citation>
    <scope>NUCLEOTIDE SEQUENCE [LARGE SCALE GENOMIC DNA]</scope>
    <source>
        <strain evidence="3">AATW-2023a</strain>
        <tissue evidence="3">Whole specimen</tissue>
    </source>
</reference>
<gene>
    <name evidence="3" type="ORF">SNE40_013570</name>
</gene>
<keyword evidence="1" id="KW-0175">Coiled coil</keyword>
<organism evidence="3 4">
    <name type="scientific">Patella caerulea</name>
    <name type="common">Rayed Mediterranean limpet</name>
    <dbReference type="NCBI Taxonomy" id="87958"/>
    <lineage>
        <taxon>Eukaryota</taxon>
        <taxon>Metazoa</taxon>
        <taxon>Spiralia</taxon>
        <taxon>Lophotrochozoa</taxon>
        <taxon>Mollusca</taxon>
        <taxon>Gastropoda</taxon>
        <taxon>Patellogastropoda</taxon>
        <taxon>Patelloidea</taxon>
        <taxon>Patellidae</taxon>
        <taxon>Patella</taxon>
    </lineage>
</organism>
<keyword evidence="4" id="KW-1185">Reference proteome</keyword>
<proteinExistence type="predicted"/>
<evidence type="ECO:0000256" key="2">
    <source>
        <dbReference type="SAM" id="MobiDB-lite"/>
    </source>
</evidence>
<feature type="coiled-coil region" evidence="1">
    <location>
        <begin position="79"/>
        <end position="115"/>
    </location>
</feature>
<evidence type="ECO:0000313" key="3">
    <source>
        <dbReference type="EMBL" id="KAK6175029.1"/>
    </source>
</evidence>
<evidence type="ECO:0000313" key="4">
    <source>
        <dbReference type="Proteomes" id="UP001347796"/>
    </source>
</evidence>
<dbReference type="Proteomes" id="UP001347796">
    <property type="component" value="Unassembled WGS sequence"/>
</dbReference>
<comment type="caution">
    <text evidence="3">The sequence shown here is derived from an EMBL/GenBank/DDBJ whole genome shotgun (WGS) entry which is preliminary data.</text>
</comment>
<dbReference type="AlphaFoldDB" id="A0AAN8JFA7"/>
<protein>
    <submittedName>
        <fullName evidence="3">Uncharacterized protein</fullName>
    </submittedName>
</protein>
<dbReference type="EMBL" id="JAZGQO010000010">
    <property type="protein sequence ID" value="KAK6175029.1"/>
    <property type="molecule type" value="Genomic_DNA"/>
</dbReference>